<dbReference type="AlphaFoldDB" id="A0A4V5ZZK2"/>
<gene>
    <name evidence="2" type="ORF">L596_023972</name>
</gene>
<reference evidence="2 3" key="1">
    <citation type="journal article" date="2015" name="Genome Biol.">
        <title>Comparative genomics of Steinernema reveals deeply conserved gene regulatory networks.</title>
        <authorList>
            <person name="Dillman A.R."/>
            <person name="Macchietto M."/>
            <person name="Porter C.F."/>
            <person name="Rogers A."/>
            <person name="Williams B."/>
            <person name="Antoshechkin I."/>
            <person name="Lee M.M."/>
            <person name="Goodwin Z."/>
            <person name="Lu X."/>
            <person name="Lewis E.E."/>
            <person name="Goodrich-Blair H."/>
            <person name="Stock S.P."/>
            <person name="Adams B.J."/>
            <person name="Sternberg P.W."/>
            <person name="Mortazavi A."/>
        </authorList>
    </citation>
    <scope>NUCLEOTIDE SEQUENCE [LARGE SCALE GENOMIC DNA]</scope>
    <source>
        <strain evidence="2 3">ALL</strain>
    </source>
</reference>
<evidence type="ECO:0000256" key="1">
    <source>
        <dbReference type="SAM" id="MobiDB-lite"/>
    </source>
</evidence>
<dbReference type="InterPro" id="IPR037177">
    <property type="entry name" value="DLC_sf"/>
</dbReference>
<organism evidence="2 3">
    <name type="scientific">Steinernema carpocapsae</name>
    <name type="common">Entomopathogenic nematode</name>
    <dbReference type="NCBI Taxonomy" id="34508"/>
    <lineage>
        <taxon>Eukaryota</taxon>
        <taxon>Metazoa</taxon>
        <taxon>Ecdysozoa</taxon>
        <taxon>Nematoda</taxon>
        <taxon>Chromadorea</taxon>
        <taxon>Rhabditida</taxon>
        <taxon>Tylenchina</taxon>
        <taxon>Panagrolaimomorpha</taxon>
        <taxon>Strongyloidoidea</taxon>
        <taxon>Steinernematidae</taxon>
        <taxon>Steinernema</taxon>
    </lineage>
</organism>
<proteinExistence type="predicted"/>
<feature type="compositionally biased region" description="Basic and acidic residues" evidence="1">
    <location>
        <begin position="102"/>
        <end position="145"/>
    </location>
</feature>
<evidence type="ECO:0008006" key="4">
    <source>
        <dbReference type="Google" id="ProtNLM"/>
    </source>
</evidence>
<accession>A0A4V5ZZK2</accession>
<evidence type="ECO:0000313" key="2">
    <source>
        <dbReference type="EMBL" id="TKR67895.1"/>
    </source>
</evidence>
<comment type="caution">
    <text evidence="2">The sequence shown here is derived from an EMBL/GenBank/DDBJ whole genome shotgun (WGS) entry which is preliminary data.</text>
</comment>
<dbReference type="SUPFAM" id="SSF54648">
    <property type="entry name" value="DLC"/>
    <property type="match status" value="1"/>
</dbReference>
<name>A0A4V5ZZK2_STECR</name>
<dbReference type="SMART" id="SM01375">
    <property type="entry name" value="Dynein_light"/>
    <property type="match status" value="1"/>
</dbReference>
<dbReference type="EMBL" id="AZBU02000008">
    <property type="protein sequence ID" value="TKR67895.1"/>
    <property type="molecule type" value="Genomic_DNA"/>
</dbReference>
<dbReference type="GO" id="GO:0030286">
    <property type="term" value="C:dynein complex"/>
    <property type="evidence" value="ECO:0007669"/>
    <property type="project" value="InterPro"/>
</dbReference>
<reference evidence="2 3" key="2">
    <citation type="journal article" date="2019" name="G3 (Bethesda)">
        <title>Hybrid Assembly of the Genome of the Entomopathogenic Nematode Steinernema carpocapsae Identifies the X-Chromosome.</title>
        <authorList>
            <person name="Serra L."/>
            <person name="Macchietto M."/>
            <person name="Macias-Munoz A."/>
            <person name="McGill C.J."/>
            <person name="Rodriguez I.M."/>
            <person name="Rodriguez B."/>
            <person name="Murad R."/>
            <person name="Mortazavi A."/>
        </authorList>
    </citation>
    <scope>NUCLEOTIDE SEQUENCE [LARGE SCALE GENOMIC DNA]</scope>
    <source>
        <strain evidence="2 3">ALL</strain>
    </source>
</reference>
<dbReference type="Pfam" id="PF01221">
    <property type="entry name" value="Dynein_light"/>
    <property type="match status" value="1"/>
</dbReference>
<evidence type="ECO:0000313" key="3">
    <source>
        <dbReference type="Proteomes" id="UP000298663"/>
    </source>
</evidence>
<feature type="region of interest" description="Disordered" evidence="1">
    <location>
        <begin position="86"/>
        <end position="145"/>
    </location>
</feature>
<dbReference type="OrthoDB" id="6506078at2759"/>
<dbReference type="CDD" id="cd21450">
    <property type="entry name" value="DLC-like_DYNLL1-like"/>
    <property type="match status" value="1"/>
</dbReference>
<dbReference type="GO" id="GO:0007017">
    <property type="term" value="P:microtubule-based process"/>
    <property type="evidence" value="ECO:0007669"/>
    <property type="project" value="InterPro"/>
</dbReference>
<sequence>MAEGVQKVALEIIRESLKKLPKAGVYMELSKKVKKAMDSEIGGPWHCVVGARFACNTSNDGQGYMHLKVGHYLHVIVYRTCPITSEQPPLMKLPSKPKSHREKSTRDPKSRKDRKSSKEPRTIKEPKTMKEAKTPKEPKLAKERR</sequence>
<dbReference type="InterPro" id="IPR001372">
    <property type="entry name" value="Dynein_light_chain_typ-1/2"/>
</dbReference>
<keyword evidence="3" id="KW-1185">Reference proteome</keyword>
<dbReference type="Proteomes" id="UP000298663">
    <property type="component" value="Unassembled WGS sequence"/>
</dbReference>
<dbReference type="Gene3D" id="3.30.740.10">
    <property type="entry name" value="Protein Inhibitor Of Neuronal Nitric Oxide Synthase"/>
    <property type="match status" value="1"/>
</dbReference>
<protein>
    <recommendedName>
        <fullName evidence="4">Dynein light chain</fullName>
    </recommendedName>
</protein>